<evidence type="ECO:0000313" key="3">
    <source>
        <dbReference type="EMBL" id="GEU36504.1"/>
    </source>
</evidence>
<reference evidence="3" key="1">
    <citation type="journal article" date="2019" name="Sci. Rep.">
        <title>Draft genome of Tanacetum cinerariifolium, the natural source of mosquito coil.</title>
        <authorList>
            <person name="Yamashiro T."/>
            <person name="Shiraishi A."/>
            <person name="Satake H."/>
            <person name="Nakayama K."/>
        </authorList>
    </citation>
    <scope>NUCLEOTIDE SEQUENCE</scope>
</reference>
<gene>
    <name evidence="3" type="ORF">Tci_008482</name>
</gene>
<feature type="compositionally biased region" description="Gly residues" evidence="1">
    <location>
        <begin position="27"/>
        <end position="38"/>
    </location>
</feature>
<dbReference type="SUPFAM" id="SSF52833">
    <property type="entry name" value="Thioredoxin-like"/>
    <property type="match status" value="1"/>
</dbReference>
<evidence type="ECO:0000259" key="2">
    <source>
        <dbReference type="Pfam" id="PF00085"/>
    </source>
</evidence>
<dbReference type="Pfam" id="PF00085">
    <property type="entry name" value="Thioredoxin"/>
    <property type="match status" value="1"/>
</dbReference>
<proteinExistence type="predicted"/>
<organism evidence="3">
    <name type="scientific">Tanacetum cinerariifolium</name>
    <name type="common">Dalmatian daisy</name>
    <name type="synonym">Chrysanthemum cinerariifolium</name>
    <dbReference type="NCBI Taxonomy" id="118510"/>
    <lineage>
        <taxon>Eukaryota</taxon>
        <taxon>Viridiplantae</taxon>
        <taxon>Streptophyta</taxon>
        <taxon>Embryophyta</taxon>
        <taxon>Tracheophyta</taxon>
        <taxon>Spermatophyta</taxon>
        <taxon>Magnoliopsida</taxon>
        <taxon>eudicotyledons</taxon>
        <taxon>Gunneridae</taxon>
        <taxon>Pentapetalae</taxon>
        <taxon>asterids</taxon>
        <taxon>campanulids</taxon>
        <taxon>Asterales</taxon>
        <taxon>Asteraceae</taxon>
        <taxon>Asteroideae</taxon>
        <taxon>Anthemideae</taxon>
        <taxon>Anthemidinae</taxon>
        <taxon>Tanacetum</taxon>
    </lineage>
</organism>
<dbReference type="EMBL" id="BKCJ010000817">
    <property type="protein sequence ID" value="GEU36504.1"/>
    <property type="molecule type" value="Genomic_DNA"/>
</dbReference>
<dbReference type="PANTHER" id="PTHR21148">
    <property type="entry name" value="THIOREDOXIN DOMAIN-CONTAINING PROTEIN 9"/>
    <property type="match status" value="1"/>
</dbReference>
<comment type="caution">
    <text evidence="3">The sequence shown here is derived from an EMBL/GenBank/DDBJ whole genome shotgun (WGS) entry which is preliminary data.</text>
</comment>
<protein>
    <submittedName>
        <fullName evidence="3">Thioredoxin domain-containing protein 9 homolog</fullName>
    </submittedName>
</protein>
<sequence>MPNHIDLLKYKNTSKKFSDDGRATTSGDGGATTGGGGAAAADGCVCFERKQSLRSRSSSSKMANNKVQEIIEQQVLTVAKAVEDKIDDEIAALEKLDLDDIEVLRERRLQQMKKMAEKRTKWLALGHGEYTEIFSEKDFFTIVKASDRVVCHFYRENWPCKVVDKHLGILAKQHIETRFIKIQAEKSPFLAEKLKIVVLPTIALIKNAKVDDYVVGFDELGGTDDFSTEELEERLSRAQVIFFEGESSLKPSKQQTRNVRHGSKSQDSDSEIMESVVSFYSVFFGSSSNGKKSERACSNVVTAIARYGLEPTTSENKKRQIIRSLCKPLSDSFLSSQENLSSGAALCLKALVDSDNWCFASSELVNEVCQRVTVALEKPMQTNSHMGLVMSLAEHNGSVVEAYARLLIWPGLKILNIGASEGAAFEAAQTAKRILMEKGWKVEKRSGQRSDSPVSQTMGSFSGYSTVINSLFLDSMLSEVNSNRSVSGKQWTRENGLDVSLKDGIFSSGMCTLKNVIENREHNGFSEDQGDYVDEFSGFVQESQTNGDSRSATPSPQTMLRFLQLQVSL</sequence>
<evidence type="ECO:0000256" key="1">
    <source>
        <dbReference type="SAM" id="MobiDB-lite"/>
    </source>
</evidence>
<feature type="domain" description="Thioredoxin" evidence="2">
    <location>
        <begin position="133"/>
        <end position="216"/>
    </location>
</feature>
<dbReference type="InterPro" id="IPR013766">
    <property type="entry name" value="Thioredoxin_domain"/>
</dbReference>
<dbReference type="CDD" id="cd02989">
    <property type="entry name" value="Phd_like_TxnDC9"/>
    <property type="match status" value="1"/>
</dbReference>
<name>A0A6L2JLJ6_TANCI</name>
<accession>A0A6L2JLJ6</accession>
<dbReference type="AlphaFoldDB" id="A0A6L2JLJ6"/>
<feature type="region of interest" description="Disordered" evidence="1">
    <location>
        <begin position="18"/>
        <end position="39"/>
    </location>
</feature>
<dbReference type="Gene3D" id="3.40.30.10">
    <property type="entry name" value="Glutaredoxin"/>
    <property type="match status" value="1"/>
</dbReference>
<dbReference type="InterPro" id="IPR036249">
    <property type="entry name" value="Thioredoxin-like_sf"/>
</dbReference>